<reference evidence="1" key="1">
    <citation type="submission" date="2022-11" db="EMBL/GenBank/DDBJ databases">
        <authorList>
            <person name="Scott C."/>
            <person name="Bruce N."/>
        </authorList>
    </citation>
    <scope>NUCLEOTIDE SEQUENCE</scope>
</reference>
<keyword evidence="2" id="KW-1185">Reference proteome</keyword>
<evidence type="ECO:0000313" key="1">
    <source>
        <dbReference type="EMBL" id="CAI4214593.1"/>
    </source>
</evidence>
<evidence type="ECO:0000313" key="2">
    <source>
        <dbReference type="Proteomes" id="UP000838763"/>
    </source>
</evidence>
<dbReference type="OrthoDB" id="5372507at2759"/>
<protein>
    <submittedName>
        <fullName evidence="1">Uncharacterized protein</fullName>
    </submittedName>
</protein>
<dbReference type="EMBL" id="CALLCH030000012">
    <property type="protein sequence ID" value="CAI4214593.1"/>
    <property type="molecule type" value="Genomic_DNA"/>
</dbReference>
<sequence>MDDRLPEIQNSLRSLTLRSQTNNAQYTAQHIQEEEQHFTASLSMKRDREFQVTAFEGLSSDPTLARVELDRLRSKLAETTYRPCVLSSNPKSLFHKRFD</sequence>
<comment type="caution">
    <text evidence="1">The sequence shown here is derived from an EMBL/GenBank/DDBJ whole genome shotgun (WGS) entry which is preliminary data.</text>
</comment>
<proteinExistence type="predicted"/>
<dbReference type="AlphaFoldDB" id="A0A9P1H0Y7"/>
<name>A0A9P1H0Y7_9PEZI</name>
<organism evidence="1 2">
    <name type="scientific">Parascedosporium putredinis</name>
    <dbReference type="NCBI Taxonomy" id="1442378"/>
    <lineage>
        <taxon>Eukaryota</taxon>
        <taxon>Fungi</taxon>
        <taxon>Dikarya</taxon>
        <taxon>Ascomycota</taxon>
        <taxon>Pezizomycotina</taxon>
        <taxon>Sordariomycetes</taxon>
        <taxon>Hypocreomycetidae</taxon>
        <taxon>Microascales</taxon>
        <taxon>Microascaceae</taxon>
        <taxon>Parascedosporium</taxon>
    </lineage>
</organism>
<accession>A0A9P1H0Y7</accession>
<dbReference type="Proteomes" id="UP000838763">
    <property type="component" value="Unassembled WGS sequence"/>
</dbReference>
<gene>
    <name evidence="1" type="ORF">PPNO1_LOCUS4322</name>
</gene>